<evidence type="ECO:0000256" key="5">
    <source>
        <dbReference type="PIRSR" id="PIRSR004846-1"/>
    </source>
</evidence>
<evidence type="ECO:0000256" key="3">
    <source>
        <dbReference type="ARBA" id="ARBA00022723"/>
    </source>
</evidence>
<evidence type="ECO:0000256" key="2">
    <source>
        <dbReference type="ARBA" id="ARBA00022505"/>
    </source>
</evidence>
<comment type="similarity">
    <text evidence="1">Belongs to the bacterial solute-binding protein ModA family.</text>
</comment>
<evidence type="ECO:0000256" key="4">
    <source>
        <dbReference type="ARBA" id="ARBA00022729"/>
    </source>
</evidence>
<dbReference type="InterPro" id="IPR005950">
    <property type="entry name" value="ModA"/>
</dbReference>
<accession>A0A0E3GPR4</accession>
<proteinExistence type="inferred from homology"/>
<dbReference type="PROSITE" id="PS51257">
    <property type="entry name" value="PROKAR_LIPOPROTEIN"/>
    <property type="match status" value="1"/>
</dbReference>
<dbReference type="PANTHER" id="PTHR30632:SF0">
    <property type="entry name" value="SULFATE-BINDING PROTEIN"/>
    <property type="match status" value="1"/>
</dbReference>
<keyword evidence="8" id="KW-1185">Reference proteome</keyword>
<dbReference type="Proteomes" id="UP000033115">
    <property type="component" value="Chromosome"/>
</dbReference>
<gene>
    <name evidence="7" type="ORF">CSCA_0151</name>
</gene>
<evidence type="ECO:0000256" key="6">
    <source>
        <dbReference type="SAM" id="SignalP"/>
    </source>
</evidence>
<organism evidence="7 8">
    <name type="scientific">Clostridium scatologenes</name>
    <dbReference type="NCBI Taxonomy" id="1548"/>
    <lineage>
        <taxon>Bacteria</taxon>
        <taxon>Bacillati</taxon>
        <taxon>Bacillota</taxon>
        <taxon>Clostridia</taxon>
        <taxon>Eubacteriales</taxon>
        <taxon>Clostridiaceae</taxon>
        <taxon>Clostridium</taxon>
    </lineage>
</organism>
<name>A0A0E3GPR4_CLOSL</name>
<keyword evidence="3 5" id="KW-0479">Metal-binding</keyword>
<dbReference type="PIRSF" id="PIRSF004846">
    <property type="entry name" value="ModA"/>
    <property type="match status" value="1"/>
</dbReference>
<feature type="binding site" evidence="5">
    <location>
        <position position="150"/>
    </location>
    <ligand>
        <name>molybdate</name>
        <dbReference type="ChEBI" id="CHEBI:36264"/>
    </ligand>
</feature>
<dbReference type="HOGENOM" id="CLU_065520_3_1_9"/>
<keyword evidence="4 6" id="KW-0732">Signal</keyword>
<dbReference type="InterPro" id="IPR050682">
    <property type="entry name" value="ModA/WtpA"/>
</dbReference>
<dbReference type="SUPFAM" id="SSF53850">
    <property type="entry name" value="Periplasmic binding protein-like II"/>
    <property type="match status" value="1"/>
</dbReference>
<dbReference type="CDD" id="cd13537">
    <property type="entry name" value="PBP2_YvgL_like"/>
    <property type="match status" value="1"/>
</dbReference>
<evidence type="ECO:0000313" key="8">
    <source>
        <dbReference type="Proteomes" id="UP000033115"/>
    </source>
</evidence>
<feature type="binding site" evidence="5">
    <location>
        <position position="42"/>
    </location>
    <ligand>
        <name>molybdate</name>
        <dbReference type="ChEBI" id="CHEBI:36264"/>
    </ligand>
</feature>
<dbReference type="GO" id="GO:0030973">
    <property type="term" value="F:molybdate ion binding"/>
    <property type="evidence" value="ECO:0007669"/>
    <property type="project" value="UniProtKB-ARBA"/>
</dbReference>
<dbReference type="Pfam" id="PF13531">
    <property type="entry name" value="SBP_bac_11"/>
    <property type="match status" value="1"/>
</dbReference>
<feature type="binding site" evidence="5">
    <location>
        <position position="69"/>
    </location>
    <ligand>
        <name>molybdate</name>
        <dbReference type="ChEBI" id="CHEBI:36264"/>
    </ligand>
</feature>
<dbReference type="GO" id="GO:0015689">
    <property type="term" value="P:molybdate ion transport"/>
    <property type="evidence" value="ECO:0007669"/>
    <property type="project" value="InterPro"/>
</dbReference>
<dbReference type="InterPro" id="IPR041879">
    <property type="entry name" value="YvgL-like_PBP2"/>
</dbReference>
<dbReference type="AlphaFoldDB" id="A0A0E3GPR4"/>
<dbReference type="FunFam" id="3.40.190.10:FF:000035">
    <property type="entry name" value="Molybdate ABC transporter substrate-binding protein"/>
    <property type="match status" value="1"/>
</dbReference>
<dbReference type="PANTHER" id="PTHR30632">
    <property type="entry name" value="MOLYBDATE-BINDING PERIPLASMIC PROTEIN"/>
    <property type="match status" value="1"/>
</dbReference>
<dbReference type="GO" id="GO:0046872">
    <property type="term" value="F:metal ion binding"/>
    <property type="evidence" value="ECO:0007669"/>
    <property type="project" value="UniProtKB-KW"/>
</dbReference>
<dbReference type="RefSeq" id="WP_029162429.1">
    <property type="nucleotide sequence ID" value="NZ_CP009933.1"/>
</dbReference>
<feature type="chain" id="PRO_5002410457" evidence="6">
    <location>
        <begin position="24"/>
        <end position="261"/>
    </location>
</feature>
<feature type="binding site" evidence="5">
    <location>
        <position position="195"/>
    </location>
    <ligand>
        <name>molybdate</name>
        <dbReference type="ChEBI" id="CHEBI:36264"/>
    </ligand>
</feature>
<protein>
    <submittedName>
        <fullName evidence="7">Molybdenum ABC transporter, periplasmic molybdate-binding protein</fullName>
    </submittedName>
</protein>
<evidence type="ECO:0000256" key="1">
    <source>
        <dbReference type="ARBA" id="ARBA00009175"/>
    </source>
</evidence>
<keyword evidence="2 5" id="KW-0500">Molybdenum</keyword>
<feature type="signal peptide" evidence="6">
    <location>
        <begin position="1"/>
        <end position="23"/>
    </location>
</feature>
<dbReference type="EMBL" id="CP009933">
    <property type="protein sequence ID" value="AKA67276.1"/>
    <property type="molecule type" value="Genomic_DNA"/>
</dbReference>
<dbReference type="NCBIfam" id="TIGR01256">
    <property type="entry name" value="modA"/>
    <property type="match status" value="1"/>
</dbReference>
<dbReference type="KEGG" id="csq:CSCA_0151"/>
<evidence type="ECO:0000313" key="7">
    <source>
        <dbReference type="EMBL" id="AKA67276.1"/>
    </source>
</evidence>
<dbReference type="Gene3D" id="3.40.190.10">
    <property type="entry name" value="Periplasmic binding protein-like II"/>
    <property type="match status" value="2"/>
</dbReference>
<dbReference type="GO" id="GO:1901359">
    <property type="term" value="F:tungstate binding"/>
    <property type="evidence" value="ECO:0007669"/>
    <property type="project" value="UniProtKB-ARBA"/>
</dbReference>
<reference evidence="7 8" key="1">
    <citation type="journal article" date="2015" name="J. Biotechnol.">
        <title>Complete genome sequence of a malodorant-producing acetogen, Clostridium scatologenes ATCC 25775(T).</title>
        <authorList>
            <person name="Zhu Z."/>
            <person name="Guo T."/>
            <person name="Zheng H."/>
            <person name="Song T."/>
            <person name="Ouyang P."/>
            <person name="Xie J."/>
        </authorList>
    </citation>
    <scope>NUCLEOTIDE SEQUENCE [LARGE SCALE GENOMIC DNA]</scope>
    <source>
        <strain evidence="7 8">ATCC 25775</strain>
    </source>
</reference>
<feature type="binding site" evidence="5">
    <location>
        <position position="177"/>
    </location>
    <ligand>
        <name>molybdate</name>
        <dbReference type="ChEBI" id="CHEBI:36264"/>
    </ligand>
</feature>
<sequence length="261" mass="28656">MKKNLLVMSILAATLIFSGCSQKNSETSKQSPKNITISAAASLKESLTEIQPKFEKDNNVKLTFNFGASGTLQKQIEQGAPADVFISAGKQQMDNLEKENLIDKSSRKNLLNNKLVLIVAKDYKDKIKSTSDLANINSKIAMGEPTVVPAGQYGKESLEKLSLMDKVKDKIVYAKDVKQVVQYVENGEAAAGIVYKSDATVLKNSTIAETIDESSHKPIVYPEAIVTASKEKEAAKKFLDYLTTDSSKETFKKYGFEVNVK</sequence>
<dbReference type="STRING" id="1548.CSCA_0151"/>